<dbReference type="EMBL" id="JBHRTQ010000001">
    <property type="protein sequence ID" value="MFC3172691.1"/>
    <property type="molecule type" value="Genomic_DNA"/>
</dbReference>
<keyword evidence="4" id="KW-1185">Reference proteome</keyword>
<dbReference type="RefSeq" id="WP_379508088.1">
    <property type="nucleotide sequence ID" value="NZ_JBHRTQ010000001.1"/>
</dbReference>
<protein>
    <submittedName>
        <fullName evidence="3">SDR family NAD(P)-dependent oxidoreductase</fullName>
        <ecNumber evidence="3">1.1.1.-</ecNumber>
    </submittedName>
</protein>
<dbReference type="PANTHER" id="PTHR42760">
    <property type="entry name" value="SHORT-CHAIN DEHYDROGENASES/REDUCTASES FAMILY MEMBER"/>
    <property type="match status" value="1"/>
</dbReference>
<dbReference type="Pfam" id="PF00106">
    <property type="entry name" value="adh_short"/>
    <property type="match status" value="1"/>
</dbReference>
<evidence type="ECO:0000313" key="3">
    <source>
        <dbReference type="EMBL" id="MFC3172691.1"/>
    </source>
</evidence>
<keyword evidence="3" id="KW-0560">Oxidoreductase</keyword>
<dbReference type="SUPFAM" id="SSF51735">
    <property type="entry name" value="NAD(P)-binding Rossmann-fold domains"/>
    <property type="match status" value="1"/>
</dbReference>
<dbReference type="InterPro" id="IPR036291">
    <property type="entry name" value="NAD(P)-bd_dom_sf"/>
</dbReference>
<dbReference type="Gene3D" id="3.40.50.720">
    <property type="entry name" value="NAD(P)-binding Rossmann-like Domain"/>
    <property type="match status" value="1"/>
</dbReference>
<dbReference type="CDD" id="cd05233">
    <property type="entry name" value="SDR_c"/>
    <property type="match status" value="1"/>
</dbReference>
<accession>A0ABV7IN44</accession>
<dbReference type="Proteomes" id="UP001595604">
    <property type="component" value="Unassembled WGS sequence"/>
</dbReference>
<dbReference type="EC" id="1.1.1.-" evidence="3"/>
<dbReference type="PRINTS" id="PR00081">
    <property type="entry name" value="GDHRDH"/>
</dbReference>
<reference evidence="4" key="1">
    <citation type="journal article" date="2019" name="Int. J. Syst. Evol. Microbiol.">
        <title>The Global Catalogue of Microorganisms (GCM) 10K type strain sequencing project: providing services to taxonomists for standard genome sequencing and annotation.</title>
        <authorList>
            <consortium name="The Broad Institute Genomics Platform"/>
            <consortium name="The Broad Institute Genome Sequencing Center for Infectious Disease"/>
            <person name="Wu L."/>
            <person name="Ma J."/>
        </authorList>
    </citation>
    <scope>NUCLEOTIDE SEQUENCE [LARGE SCALE GENOMIC DNA]</scope>
    <source>
        <strain evidence="4">KCTC 42984</strain>
    </source>
</reference>
<evidence type="ECO:0000256" key="2">
    <source>
        <dbReference type="RuleBase" id="RU000363"/>
    </source>
</evidence>
<gene>
    <name evidence="3" type="ORF">ACFOD9_00350</name>
</gene>
<name>A0ABV7IN44_9SPHN</name>
<organism evidence="3 4">
    <name type="scientific">Novosphingobium bradum</name>
    <dbReference type="NCBI Taxonomy" id="1737444"/>
    <lineage>
        <taxon>Bacteria</taxon>
        <taxon>Pseudomonadati</taxon>
        <taxon>Pseudomonadota</taxon>
        <taxon>Alphaproteobacteria</taxon>
        <taxon>Sphingomonadales</taxon>
        <taxon>Sphingomonadaceae</taxon>
        <taxon>Novosphingobium</taxon>
    </lineage>
</organism>
<dbReference type="PRINTS" id="PR00080">
    <property type="entry name" value="SDRFAMILY"/>
</dbReference>
<dbReference type="GO" id="GO:0016491">
    <property type="term" value="F:oxidoreductase activity"/>
    <property type="evidence" value="ECO:0007669"/>
    <property type="project" value="UniProtKB-KW"/>
</dbReference>
<evidence type="ECO:0000256" key="1">
    <source>
        <dbReference type="ARBA" id="ARBA00006484"/>
    </source>
</evidence>
<sequence>MTQSSPLPLAGKVAIVTGASYGIGRCYAIALASQGATVVAAARNLGESATPGTLMETAAAGEGLPGRIVPRRCDVTSEAEVKALVAQTVAEFGRIDVLINNAAVYTHHDSFAIDLPTWDHHMAVNLRGPYLTMREVAPIMKRQGSGSIVNLTSAVAGNTDKGHRGHDDMLLYCVTKAGLNRLSHFMSEELKGFGVAVNALSPGPVDTETWNTVDAVAVAEFKEQGWVTPCTPEAVGPPIVALAQHSAATKTGQVLHAGEYGKSWN</sequence>
<evidence type="ECO:0000313" key="4">
    <source>
        <dbReference type="Proteomes" id="UP001595604"/>
    </source>
</evidence>
<dbReference type="InterPro" id="IPR002347">
    <property type="entry name" value="SDR_fam"/>
</dbReference>
<comment type="similarity">
    <text evidence="1 2">Belongs to the short-chain dehydrogenases/reductases (SDR) family.</text>
</comment>
<proteinExistence type="inferred from homology"/>
<dbReference type="PANTHER" id="PTHR42760:SF40">
    <property type="entry name" value="3-OXOACYL-[ACYL-CARRIER-PROTEIN] REDUCTASE, CHLOROPLASTIC"/>
    <property type="match status" value="1"/>
</dbReference>
<comment type="caution">
    <text evidence="3">The sequence shown here is derived from an EMBL/GenBank/DDBJ whole genome shotgun (WGS) entry which is preliminary data.</text>
</comment>